<keyword evidence="2" id="KW-0812">Transmembrane</keyword>
<dbReference type="PATRIC" id="fig|1666911.3.peg.1464"/>
<reference evidence="4 5" key="1">
    <citation type="submission" date="2015-09" db="EMBL/GenBank/DDBJ databases">
        <title>Identification and resolution of microdiversity through metagenomic sequencing of parallel consortia.</title>
        <authorList>
            <person name="Nelson W.C."/>
            <person name="Romine M.F."/>
            <person name="Lindemann S.R."/>
        </authorList>
    </citation>
    <scope>NUCLEOTIDE SEQUENCE [LARGE SCALE GENOMIC DNA]</scope>
    <source>
        <strain evidence="4">Ana</strain>
    </source>
</reference>
<evidence type="ECO:0000259" key="3">
    <source>
        <dbReference type="Pfam" id="PF14242"/>
    </source>
</evidence>
<feature type="compositionally biased region" description="Basic and acidic residues" evidence="1">
    <location>
        <begin position="7"/>
        <end position="18"/>
    </location>
</feature>
<dbReference type="Proteomes" id="UP000050465">
    <property type="component" value="Unassembled WGS sequence"/>
</dbReference>
<keyword evidence="2" id="KW-0472">Membrane</keyword>
<keyword evidence="2" id="KW-1133">Transmembrane helix</keyword>
<name>A0A0P7ZWI0_9CYAN</name>
<evidence type="ECO:0000256" key="1">
    <source>
        <dbReference type="SAM" id="MobiDB-lite"/>
    </source>
</evidence>
<organism evidence="4 5">
    <name type="scientific">Phormidesmis priestleyi Ana</name>
    <dbReference type="NCBI Taxonomy" id="1666911"/>
    <lineage>
        <taxon>Bacteria</taxon>
        <taxon>Bacillati</taxon>
        <taxon>Cyanobacteriota</taxon>
        <taxon>Cyanophyceae</taxon>
        <taxon>Leptolyngbyales</taxon>
        <taxon>Leptolyngbyaceae</taxon>
        <taxon>Phormidesmis</taxon>
    </lineage>
</organism>
<comment type="caution">
    <text evidence="4">The sequence shown here is derived from an EMBL/GenBank/DDBJ whole genome shotgun (WGS) entry which is preliminary data.</text>
</comment>
<evidence type="ECO:0000256" key="2">
    <source>
        <dbReference type="SAM" id="Phobius"/>
    </source>
</evidence>
<feature type="compositionally biased region" description="Low complexity" evidence="1">
    <location>
        <begin position="40"/>
        <end position="49"/>
    </location>
</feature>
<dbReference type="STRING" id="1666911.HLUCCA11_13475"/>
<protein>
    <recommendedName>
        <fullName evidence="3">DUF4342 domain-containing protein</fullName>
    </recommendedName>
</protein>
<evidence type="ECO:0000313" key="5">
    <source>
        <dbReference type="Proteomes" id="UP000050465"/>
    </source>
</evidence>
<gene>
    <name evidence="4" type="ORF">HLUCCA11_13475</name>
</gene>
<dbReference type="InterPro" id="IPR025642">
    <property type="entry name" value="DUF4342"/>
</dbReference>
<dbReference type="Pfam" id="PF14242">
    <property type="entry name" value="DUF4342"/>
    <property type="match status" value="1"/>
</dbReference>
<proteinExistence type="predicted"/>
<dbReference type="EMBL" id="LJZR01000017">
    <property type="protein sequence ID" value="KPQ34732.1"/>
    <property type="molecule type" value="Genomic_DNA"/>
</dbReference>
<feature type="transmembrane region" description="Helical" evidence="2">
    <location>
        <begin position="105"/>
        <end position="130"/>
    </location>
</feature>
<sequence>MTTNFEKPPEKPPEKPIEVSDVTVMPADSAAQESTTQDSAAQAGAQAGAQKKVTVEEFKISGDALVSQIKALIQRGNIRRIIIKNEEGHPLIEIPLTVGVIGGTIGAALFPVVAAVGVIGAMVAHLTVVIERQ</sequence>
<feature type="domain" description="DUF4342" evidence="3">
    <location>
        <begin position="52"/>
        <end position="132"/>
    </location>
</feature>
<accession>A0A0P7ZWI0</accession>
<evidence type="ECO:0000313" key="4">
    <source>
        <dbReference type="EMBL" id="KPQ34732.1"/>
    </source>
</evidence>
<feature type="region of interest" description="Disordered" evidence="1">
    <location>
        <begin position="1"/>
        <end position="49"/>
    </location>
</feature>
<dbReference type="AlphaFoldDB" id="A0A0P7ZWI0"/>